<keyword evidence="2" id="KW-1185">Reference proteome</keyword>
<organism evidence="1 2">
    <name type="scientific">Rhodococcus spelaei</name>
    <dbReference type="NCBI Taxonomy" id="2546320"/>
    <lineage>
        <taxon>Bacteria</taxon>
        <taxon>Bacillati</taxon>
        <taxon>Actinomycetota</taxon>
        <taxon>Actinomycetes</taxon>
        <taxon>Mycobacteriales</taxon>
        <taxon>Nocardiaceae</taxon>
        <taxon>Rhodococcus</taxon>
    </lineage>
</organism>
<comment type="caution">
    <text evidence="1">The sequence shown here is derived from an EMBL/GenBank/DDBJ whole genome shotgun (WGS) entry which is preliminary data.</text>
</comment>
<dbReference type="EMBL" id="VIGH01000011">
    <property type="protein sequence ID" value="TQF65601.1"/>
    <property type="molecule type" value="Genomic_DNA"/>
</dbReference>
<evidence type="ECO:0000313" key="2">
    <source>
        <dbReference type="Proteomes" id="UP000316256"/>
    </source>
</evidence>
<protein>
    <submittedName>
        <fullName evidence="1">DinB family protein</fullName>
    </submittedName>
</protein>
<dbReference type="Pfam" id="PF04978">
    <property type="entry name" value="MST"/>
    <property type="match status" value="1"/>
</dbReference>
<dbReference type="AlphaFoldDB" id="A0A541AZV6"/>
<proteinExistence type="predicted"/>
<gene>
    <name evidence="1" type="ORF">FK531_21120</name>
</gene>
<dbReference type="RefSeq" id="WP_142102984.1">
    <property type="nucleotide sequence ID" value="NZ_VIGH01000011.1"/>
</dbReference>
<reference evidence="1 2" key="1">
    <citation type="submission" date="2019-06" db="EMBL/GenBank/DDBJ databases">
        <title>Rhodococcus spaelei sp. nov., isolated from a cave.</title>
        <authorList>
            <person name="Lee S.D."/>
        </authorList>
    </citation>
    <scope>NUCLEOTIDE SEQUENCE [LARGE SCALE GENOMIC DNA]</scope>
    <source>
        <strain evidence="1 2">C9-5</strain>
    </source>
</reference>
<dbReference type="Gene3D" id="1.20.120.450">
    <property type="entry name" value="dinb family like domain"/>
    <property type="match status" value="1"/>
</dbReference>
<dbReference type="SUPFAM" id="SSF109854">
    <property type="entry name" value="DinB/YfiT-like putative metalloenzymes"/>
    <property type="match status" value="1"/>
</dbReference>
<dbReference type="InterPro" id="IPR034660">
    <property type="entry name" value="DinB/YfiT-like"/>
</dbReference>
<sequence length="170" mass="18180">MTTTDERDLLLGVLARQRAALRGALSGLTEEQARSVPSASSMSLAALLKHVVRGEEQALALLTGDPGDADPDPVAGWLSGWQVSGDETVATLLARQHAVAERMAAQIRVESDLTRQPVIPAAVAQWFDEGVHDVRWVLLHQIEEQARHAGHADVIRESIDGAQAAQLTGS</sequence>
<dbReference type="OrthoDB" id="4548523at2"/>
<evidence type="ECO:0000313" key="1">
    <source>
        <dbReference type="EMBL" id="TQF65601.1"/>
    </source>
</evidence>
<dbReference type="Proteomes" id="UP000316256">
    <property type="component" value="Unassembled WGS sequence"/>
</dbReference>
<name>A0A541AZV6_9NOCA</name>
<dbReference type="InterPro" id="IPR007061">
    <property type="entry name" value="MST-like"/>
</dbReference>
<accession>A0A541AZV6</accession>